<dbReference type="InterPro" id="IPR011006">
    <property type="entry name" value="CheY-like_superfamily"/>
</dbReference>
<name>A0AAJ1BE91_9ACTO</name>
<dbReference type="InterPro" id="IPR036388">
    <property type="entry name" value="WH-like_DNA-bd_sf"/>
</dbReference>
<dbReference type="SMART" id="SM00448">
    <property type="entry name" value="REC"/>
    <property type="match status" value="1"/>
</dbReference>
<dbReference type="Gene3D" id="3.40.50.2300">
    <property type="match status" value="1"/>
</dbReference>
<dbReference type="RefSeq" id="WP_238128247.1">
    <property type="nucleotide sequence ID" value="NZ_JAKNHJ010000014.1"/>
</dbReference>
<dbReference type="GO" id="GO:0000160">
    <property type="term" value="P:phosphorelay signal transduction system"/>
    <property type="evidence" value="ECO:0007669"/>
    <property type="project" value="InterPro"/>
</dbReference>
<keyword evidence="2" id="KW-0597">Phosphoprotein</keyword>
<evidence type="ECO:0000313" key="6">
    <source>
        <dbReference type="Proteomes" id="UP001200537"/>
    </source>
</evidence>
<dbReference type="EMBL" id="JAKNHJ010000014">
    <property type="protein sequence ID" value="MCG4618317.1"/>
    <property type="molecule type" value="Genomic_DNA"/>
</dbReference>
<dbReference type="AlphaFoldDB" id="A0AAJ1BE91"/>
<evidence type="ECO:0000259" key="3">
    <source>
        <dbReference type="PROSITE" id="PS50043"/>
    </source>
</evidence>
<dbReference type="PROSITE" id="PS50043">
    <property type="entry name" value="HTH_LUXR_2"/>
    <property type="match status" value="1"/>
</dbReference>
<evidence type="ECO:0000256" key="1">
    <source>
        <dbReference type="ARBA" id="ARBA00023125"/>
    </source>
</evidence>
<dbReference type="GO" id="GO:0006355">
    <property type="term" value="P:regulation of DNA-templated transcription"/>
    <property type="evidence" value="ECO:0007669"/>
    <property type="project" value="InterPro"/>
</dbReference>
<dbReference type="Gene3D" id="1.10.10.10">
    <property type="entry name" value="Winged helix-like DNA-binding domain superfamily/Winged helix DNA-binding domain"/>
    <property type="match status" value="1"/>
</dbReference>
<dbReference type="Pfam" id="PF00196">
    <property type="entry name" value="GerE"/>
    <property type="match status" value="1"/>
</dbReference>
<dbReference type="SUPFAM" id="SSF52172">
    <property type="entry name" value="CheY-like"/>
    <property type="match status" value="1"/>
</dbReference>
<sequence>MSEPEITIGLVDDDPFALQALAAILNNTPNCAVSWATSNPEQARESCHRDPVDLVLLDYLLGETTGDIICRQITQQNPQQKVVIISSLEVADVAHTALLAGARGFLNKADVLKDLPSFLAVIMQDSVVVSHAVVQGLFQSMPAPSQIALSQREQAVSELILQGMSNREIAEKMSYSLSTVKETVTALLEKTHTSSRTAAVAVLVQDGAVSYPNNLP</sequence>
<dbReference type="GO" id="GO:0003677">
    <property type="term" value="F:DNA binding"/>
    <property type="evidence" value="ECO:0007669"/>
    <property type="project" value="UniProtKB-KW"/>
</dbReference>
<dbReference type="SUPFAM" id="SSF46894">
    <property type="entry name" value="C-terminal effector domain of the bipartite response regulators"/>
    <property type="match status" value="1"/>
</dbReference>
<keyword evidence="1" id="KW-0238">DNA-binding</keyword>
<organism evidence="5 6">
    <name type="scientific">Varibaculum cambriense</name>
    <dbReference type="NCBI Taxonomy" id="184870"/>
    <lineage>
        <taxon>Bacteria</taxon>
        <taxon>Bacillati</taxon>
        <taxon>Actinomycetota</taxon>
        <taxon>Actinomycetes</taxon>
        <taxon>Actinomycetales</taxon>
        <taxon>Actinomycetaceae</taxon>
        <taxon>Varibaculum</taxon>
    </lineage>
</organism>
<proteinExistence type="predicted"/>
<comment type="caution">
    <text evidence="5">The sequence shown here is derived from an EMBL/GenBank/DDBJ whole genome shotgun (WGS) entry which is preliminary data.</text>
</comment>
<feature type="modified residue" description="4-aspartylphosphate" evidence="2">
    <location>
        <position position="58"/>
    </location>
</feature>
<dbReference type="InterPro" id="IPR016032">
    <property type="entry name" value="Sig_transdc_resp-reg_C-effctor"/>
</dbReference>
<dbReference type="InterPro" id="IPR001789">
    <property type="entry name" value="Sig_transdc_resp-reg_receiver"/>
</dbReference>
<feature type="domain" description="Response regulatory" evidence="4">
    <location>
        <begin position="7"/>
        <end position="123"/>
    </location>
</feature>
<dbReference type="Proteomes" id="UP001200537">
    <property type="component" value="Unassembled WGS sequence"/>
</dbReference>
<reference evidence="5" key="1">
    <citation type="submission" date="2022-01" db="EMBL/GenBank/DDBJ databases">
        <title>Collection of gut derived symbiotic bacterial strains cultured from healthy donors.</title>
        <authorList>
            <person name="Lin H."/>
            <person name="Kohout C."/>
            <person name="Waligurski E."/>
            <person name="Pamer E.G."/>
        </authorList>
    </citation>
    <scope>NUCLEOTIDE SEQUENCE</scope>
    <source>
        <strain evidence="5">DFI.7.46</strain>
    </source>
</reference>
<dbReference type="PANTHER" id="PTHR43214:SF43">
    <property type="entry name" value="TWO-COMPONENT RESPONSE REGULATOR"/>
    <property type="match status" value="1"/>
</dbReference>
<evidence type="ECO:0000259" key="4">
    <source>
        <dbReference type="PROSITE" id="PS50110"/>
    </source>
</evidence>
<accession>A0AAJ1BE91</accession>
<evidence type="ECO:0000313" key="5">
    <source>
        <dbReference type="EMBL" id="MCG4618317.1"/>
    </source>
</evidence>
<dbReference type="PROSITE" id="PS50110">
    <property type="entry name" value="RESPONSE_REGULATORY"/>
    <property type="match status" value="1"/>
</dbReference>
<dbReference type="PRINTS" id="PR00038">
    <property type="entry name" value="HTHLUXR"/>
</dbReference>
<dbReference type="Pfam" id="PF00072">
    <property type="entry name" value="Response_reg"/>
    <property type="match status" value="1"/>
</dbReference>
<protein>
    <submittedName>
        <fullName evidence="5">Response regulator transcription factor</fullName>
    </submittedName>
</protein>
<gene>
    <name evidence="5" type="ORF">L0M99_07405</name>
</gene>
<dbReference type="InterPro" id="IPR039420">
    <property type="entry name" value="WalR-like"/>
</dbReference>
<dbReference type="SMART" id="SM00421">
    <property type="entry name" value="HTH_LUXR"/>
    <property type="match status" value="1"/>
</dbReference>
<evidence type="ECO:0000256" key="2">
    <source>
        <dbReference type="PROSITE-ProRule" id="PRU00169"/>
    </source>
</evidence>
<dbReference type="InterPro" id="IPR000792">
    <property type="entry name" value="Tscrpt_reg_LuxR_C"/>
</dbReference>
<dbReference type="PANTHER" id="PTHR43214">
    <property type="entry name" value="TWO-COMPONENT RESPONSE REGULATOR"/>
    <property type="match status" value="1"/>
</dbReference>
<dbReference type="CDD" id="cd06170">
    <property type="entry name" value="LuxR_C_like"/>
    <property type="match status" value="1"/>
</dbReference>
<feature type="domain" description="HTH luxR-type" evidence="3">
    <location>
        <begin position="142"/>
        <end position="207"/>
    </location>
</feature>